<gene>
    <name evidence="1" type="ORF">GCM10023217_34160</name>
</gene>
<evidence type="ECO:0008006" key="3">
    <source>
        <dbReference type="Google" id="ProtNLM"/>
    </source>
</evidence>
<evidence type="ECO:0000313" key="1">
    <source>
        <dbReference type="EMBL" id="GAA4758825.1"/>
    </source>
</evidence>
<dbReference type="RefSeq" id="WP_345314438.1">
    <property type="nucleotide sequence ID" value="NZ_BAABIE010000026.1"/>
</dbReference>
<keyword evidence="2" id="KW-1185">Reference proteome</keyword>
<comment type="caution">
    <text evidence="1">The sequence shown here is derived from an EMBL/GenBank/DDBJ whole genome shotgun (WGS) entry which is preliminary data.</text>
</comment>
<protein>
    <recommendedName>
        <fullName evidence="3">Minor tail protein</fullName>
    </recommendedName>
</protein>
<name>A0ABP8ZLF1_9ACTN</name>
<dbReference type="EMBL" id="BAABIE010000026">
    <property type="protein sequence ID" value="GAA4758825.1"/>
    <property type="molecule type" value="Genomic_DNA"/>
</dbReference>
<accession>A0ABP8ZLF1</accession>
<sequence>MADPIEPDQNATSAGVTSIPEMIGKGAPSGVCDLDAAAVVPMSRIPMAVGGTGGLTSTPTQIVAHSMTGTAGGLAGVYPSVWEQASDPNYYTGSFGVRRDSSYTGYTADYYLHTTALSQTQWAEVEVSPESACGYDDMHGVVLRAGNETGPSTRNGLLVVVANDYGSNGFVSIARFTSRVSNITWLREVRMSAPIAPGDVIRALVDGDTITVSVNGAEVVAYSGAQVSAQTGSRVGVYAGNGGRIKNFKAGTVSTPMRVNQPLCVHLASTYSNPANTDLIAGGNWSQVTGPSGVYLPGGTSGLGGNTAYARCVIPATAWYRVELTVQSTATTGTAGIKIMKRTGTAAPVVTTHSIASALGNAGGEGTPLYACSQPEIFAAGDVIYWATWASVATTFQPQAFGQIKSKFTLTRVAS</sequence>
<evidence type="ECO:0000313" key="2">
    <source>
        <dbReference type="Proteomes" id="UP001500822"/>
    </source>
</evidence>
<dbReference type="Proteomes" id="UP001500822">
    <property type="component" value="Unassembled WGS sequence"/>
</dbReference>
<proteinExistence type="predicted"/>
<reference evidence="2" key="1">
    <citation type="journal article" date="2019" name="Int. J. Syst. Evol. Microbiol.">
        <title>The Global Catalogue of Microorganisms (GCM) 10K type strain sequencing project: providing services to taxonomists for standard genome sequencing and annotation.</title>
        <authorList>
            <consortium name="The Broad Institute Genomics Platform"/>
            <consortium name="The Broad Institute Genome Sequencing Center for Infectious Disease"/>
            <person name="Wu L."/>
            <person name="Ma J."/>
        </authorList>
    </citation>
    <scope>NUCLEOTIDE SEQUENCE [LARGE SCALE GENOMIC DNA]</scope>
    <source>
        <strain evidence="2">JCM 18077</strain>
    </source>
</reference>
<dbReference type="Gene3D" id="2.60.120.560">
    <property type="entry name" value="Exo-inulinase, domain 1"/>
    <property type="match status" value="1"/>
</dbReference>
<organism evidence="1 2">
    <name type="scientific">Gordonia alkaliphila</name>
    <dbReference type="NCBI Taxonomy" id="1053547"/>
    <lineage>
        <taxon>Bacteria</taxon>
        <taxon>Bacillati</taxon>
        <taxon>Actinomycetota</taxon>
        <taxon>Actinomycetes</taxon>
        <taxon>Mycobacteriales</taxon>
        <taxon>Gordoniaceae</taxon>
        <taxon>Gordonia</taxon>
    </lineage>
</organism>